<sequence length="346" mass="35924">MSTEISEFPSSAPRSSADQAILPADRVGSARPSGGTDQDHLLGGAVGVVDVPSGAAARVVTPEPGDPRLARLSLNQRTTAHWSLREAIDGCVAAGLPAIGVWREPVAEVGLDTAVRWVRDAGLRVSSVCRGGFFTASDPDARAAAHASNLAAIAETAALGAPTLVLVPGGLPEGDRDLIGARARAADAIAALVPAARDAGVTLGIEPMNPIFAADRGVVSTLEQALDLAEPFAPAEVGVVVDTYHLWWEPKVHEQIARAGATGRIVSYQVCDWITPLPADTLLGRGMMGDGHVDFAAFTRSVAAAGYAGDVEVEIFHADVWAAPGADVVATLARRYVELVEPYLVR</sequence>
<feature type="domain" description="Xylose isomerase-like TIM barrel" evidence="3">
    <location>
        <begin position="92"/>
        <end position="324"/>
    </location>
</feature>
<protein>
    <submittedName>
        <fullName evidence="4">Sugar phosphate isomerase/epimerase</fullName>
    </submittedName>
</protein>
<feature type="region of interest" description="Disordered" evidence="2">
    <location>
        <begin position="1"/>
        <end position="42"/>
    </location>
</feature>
<evidence type="ECO:0000256" key="1">
    <source>
        <dbReference type="ARBA" id="ARBA00023277"/>
    </source>
</evidence>
<dbReference type="SUPFAM" id="SSF51658">
    <property type="entry name" value="Xylose isomerase-like"/>
    <property type="match status" value="1"/>
</dbReference>
<name>A0AAU8FW91_9MICO</name>
<accession>A0AAU8FW91</accession>
<dbReference type="AlphaFoldDB" id="A0AAU8FW91"/>
<keyword evidence="4" id="KW-0413">Isomerase</keyword>
<reference evidence="4" key="1">
    <citation type="submission" date="2024-06" db="EMBL/GenBank/DDBJ databases">
        <title>Complete genome sequence of the cellulolytic actinobacterium, Cellulosimicrobium ES-005.</title>
        <authorList>
            <person name="Matthews C.T."/>
            <person name="Underwood K.D."/>
            <person name="Ghanchi K.M."/>
            <person name="Fields S.D."/>
            <person name="Gardner S.G."/>
        </authorList>
    </citation>
    <scope>NUCLEOTIDE SEQUENCE</scope>
    <source>
        <strain evidence="4">ES-005</strain>
    </source>
</reference>
<gene>
    <name evidence="4" type="ORF">ABRQ22_12670</name>
</gene>
<evidence type="ECO:0000256" key="2">
    <source>
        <dbReference type="SAM" id="MobiDB-lite"/>
    </source>
</evidence>
<feature type="compositionally biased region" description="Polar residues" evidence="2">
    <location>
        <begin position="1"/>
        <end position="18"/>
    </location>
</feature>
<dbReference type="InterPro" id="IPR036237">
    <property type="entry name" value="Xyl_isomerase-like_sf"/>
</dbReference>
<dbReference type="PANTHER" id="PTHR12110:SF52">
    <property type="entry name" value="XYLOSE ISOMERASE"/>
    <property type="match status" value="1"/>
</dbReference>
<keyword evidence="1" id="KW-0119">Carbohydrate metabolism</keyword>
<dbReference type="RefSeq" id="WP_353706978.1">
    <property type="nucleotide sequence ID" value="NZ_CP159290.1"/>
</dbReference>
<organism evidence="4">
    <name type="scientific">Cellulosimicrobium sp. ES-005</name>
    <dbReference type="NCBI Taxonomy" id="3163031"/>
    <lineage>
        <taxon>Bacteria</taxon>
        <taxon>Bacillati</taxon>
        <taxon>Actinomycetota</taxon>
        <taxon>Actinomycetes</taxon>
        <taxon>Micrococcales</taxon>
        <taxon>Promicromonosporaceae</taxon>
        <taxon>Cellulosimicrobium</taxon>
    </lineage>
</organism>
<dbReference type="Gene3D" id="3.20.20.150">
    <property type="entry name" value="Divalent-metal-dependent TIM barrel enzymes"/>
    <property type="match status" value="1"/>
</dbReference>
<dbReference type="PANTHER" id="PTHR12110">
    <property type="entry name" value="HYDROXYPYRUVATE ISOMERASE"/>
    <property type="match status" value="1"/>
</dbReference>
<dbReference type="InterPro" id="IPR013022">
    <property type="entry name" value="Xyl_isomerase-like_TIM-brl"/>
</dbReference>
<evidence type="ECO:0000259" key="3">
    <source>
        <dbReference type="Pfam" id="PF01261"/>
    </source>
</evidence>
<dbReference type="GO" id="GO:0016853">
    <property type="term" value="F:isomerase activity"/>
    <property type="evidence" value="ECO:0007669"/>
    <property type="project" value="UniProtKB-KW"/>
</dbReference>
<evidence type="ECO:0000313" key="4">
    <source>
        <dbReference type="EMBL" id="XCH28453.1"/>
    </source>
</evidence>
<proteinExistence type="predicted"/>
<dbReference type="InterPro" id="IPR050312">
    <property type="entry name" value="IolE/XylAMocC-like"/>
</dbReference>
<dbReference type="Pfam" id="PF01261">
    <property type="entry name" value="AP_endonuc_2"/>
    <property type="match status" value="1"/>
</dbReference>
<dbReference type="EMBL" id="CP159290">
    <property type="protein sequence ID" value="XCH28453.1"/>
    <property type="molecule type" value="Genomic_DNA"/>
</dbReference>